<keyword evidence="2" id="KW-0560">Oxidoreductase</keyword>
<evidence type="ECO:0000313" key="5">
    <source>
        <dbReference type="Proteomes" id="UP001161405"/>
    </source>
</evidence>
<dbReference type="Gene3D" id="3.40.50.720">
    <property type="entry name" value="NAD(P)-binding Rossmann-like Domain"/>
    <property type="match status" value="1"/>
</dbReference>
<evidence type="ECO:0000256" key="1">
    <source>
        <dbReference type="ARBA" id="ARBA00006484"/>
    </source>
</evidence>
<dbReference type="InterPro" id="IPR002347">
    <property type="entry name" value="SDR_fam"/>
</dbReference>
<evidence type="ECO:0000256" key="3">
    <source>
        <dbReference type="ARBA" id="ARBA00023027"/>
    </source>
</evidence>
<dbReference type="InterPro" id="IPR051122">
    <property type="entry name" value="SDR_DHRS6-like"/>
</dbReference>
<reference evidence="4" key="1">
    <citation type="journal article" date="2014" name="Int. J. Syst. Evol. Microbiol.">
        <title>Complete genome of a new Firmicutes species belonging to the dominant human colonic microbiota ('Ruminococcus bicirculans') reveals two chromosomes and a selective capacity to utilize plant glucans.</title>
        <authorList>
            <consortium name="NISC Comparative Sequencing Program"/>
            <person name="Wegmann U."/>
            <person name="Louis P."/>
            <person name="Goesmann A."/>
            <person name="Henrissat B."/>
            <person name="Duncan S.H."/>
            <person name="Flint H.J."/>
        </authorList>
    </citation>
    <scope>NUCLEOTIDE SEQUENCE</scope>
    <source>
        <strain evidence="4">NBRC 107169</strain>
    </source>
</reference>
<proteinExistence type="inferred from homology"/>
<accession>A0ABQ5UVL0</accession>
<dbReference type="PANTHER" id="PTHR43477:SF4">
    <property type="entry name" value="DEHYDROGENASE_REDUCTASE SDR FAMILY MEMBER 6"/>
    <property type="match status" value="1"/>
</dbReference>
<evidence type="ECO:0000256" key="2">
    <source>
        <dbReference type="ARBA" id="ARBA00023002"/>
    </source>
</evidence>
<sequence>MTSLKGKKCLVTAAAQGIGRASVLRLIEGGAEVIATDIDEEGLNSLVGETECRVSVLNVLDSQAIANLAADLGSIDVLFNCAGFVANGSILESEDKDWDFSFSLNVTAMYQMIKAFLPKMLDNGGGSIINMSSVASSLKGVPNRCAYSASKAAVIGLTKSVAADYVTQGIRCNAICPGTVQSPSLEGRLSADGNYEQARAEFIARQPMGRIGEPEEIAELVAYLASDLAAYTTGQALAIDGGWTI</sequence>
<dbReference type="EMBL" id="BSNI01000002">
    <property type="protein sequence ID" value="GLQ18395.1"/>
    <property type="molecule type" value="Genomic_DNA"/>
</dbReference>
<dbReference type="SUPFAM" id="SSF51735">
    <property type="entry name" value="NAD(P)-binding Rossmann-fold domains"/>
    <property type="match status" value="1"/>
</dbReference>
<name>A0ABQ5UVL0_9HYPH</name>
<dbReference type="InterPro" id="IPR020904">
    <property type="entry name" value="Sc_DH/Rdtase_CS"/>
</dbReference>
<dbReference type="CDD" id="cd05368">
    <property type="entry name" value="DHRS6_like_SDR_c"/>
    <property type="match status" value="1"/>
</dbReference>
<gene>
    <name evidence="4" type="ORF">GCM10007879_26440</name>
</gene>
<protein>
    <submittedName>
        <fullName evidence="4">NAD(P)-dependent oxidoreductase</fullName>
    </submittedName>
</protein>
<organism evidence="4 5">
    <name type="scientific">Maritalea porphyrae</name>
    <dbReference type="NCBI Taxonomy" id="880732"/>
    <lineage>
        <taxon>Bacteria</taxon>
        <taxon>Pseudomonadati</taxon>
        <taxon>Pseudomonadota</taxon>
        <taxon>Alphaproteobacteria</taxon>
        <taxon>Hyphomicrobiales</taxon>
        <taxon>Devosiaceae</taxon>
        <taxon>Maritalea</taxon>
    </lineage>
</organism>
<keyword evidence="3" id="KW-0520">NAD</keyword>
<dbReference type="Proteomes" id="UP001161405">
    <property type="component" value="Unassembled WGS sequence"/>
</dbReference>
<comment type="similarity">
    <text evidence="1">Belongs to the short-chain dehydrogenases/reductases (SDR) family.</text>
</comment>
<dbReference type="PROSITE" id="PS00061">
    <property type="entry name" value="ADH_SHORT"/>
    <property type="match status" value="1"/>
</dbReference>
<dbReference type="RefSeq" id="WP_284365308.1">
    <property type="nucleotide sequence ID" value="NZ_BSNI01000002.1"/>
</dbReference>
<dbReference type="PRINTS" id="PR00080">
    <property type="entry name" value="SDRFAMILY"/>
</dbReference>
<comment type="caution">
    <text evidence="4">The sequence shown here is derived from an EMBL/GenBank/DDBJ whole genome shotgun (WGS) entry which is preliminary data.</text>
</comment>
<dbReference type="InterPro" id="IPR036291">
    <property type="entry name" value="NAD(P)-bd_dom_sf"/>
</dbReference>
<keyword evidence="5" id="KW-1185">Reference proteome</keyword>
<dbReference type="PANTHER" id="PTHR43477">
    <property type="entry name" value="DIHYDROANTICAPSIN 7-DEHYDROGENASE"/>
    <property type="match status" value="1"/>
</dbReference>
<evidence type="ECO:0000313" key="4">
    <source>
        <dbReference type="EMBL" id="GLQ18395.1"/>
    </source>
</evidence>
<dbReference type="PRINTS" id="PR00081">
    <property type="entry name" value="GDHRDH"/>
</dbReference>
<dbReference type="Pfam" id="PF13561">
    <property type="entry name" value="adh_short_C2"/>
    <property type="match status" value="1"/>
</dbReference>
<reference evidence="4" key="2">
    <citation type="submission" date="2023-01" db="EMBL/GenBank/DDBJ databases">
        <title>Draft genome sequence of Maritalea porphyrae strain NBRC 107169.</title>
        <authorList>
            <person name="Sun Q."/>
            <person name="Mori K."/>
        </authorList>
    </citation>
    <scope>NUCLEOTIDE SEQUENCE</scope>
    <source>
        <strain evidence="4">NBRC 107169</strain>
    </source>
</reference>